<evidence type="ECO:0000256" key="7">
    <source>
        <dbReference type="HAMAP-Rule" id="MF_00092"/>
    </source>
</evidence>
<evidence type="ECO:0000256" key="1">
    <source>
        <dbReference type="ARBA" id="ARBA00022730"/>
    </source>
</evidence>
<evidence type="ECO:0000256" key="6">
    <source>
        <dbReference type="ARBA" id="ARBA00023125"/>
    </source>
</evidence>
<dbReference type="GO" id="GO:0004519">
    <property type="term" value="F:endonuclease activity"/>
    <property type="evidence" value="ECO:0007669"/>
    <property type="project" value="UniProtKB-UniRule"/>
</dbReference>
<comment type="subunit">
    <text evidence="7">Homodimer. Binds to stalled ribosomes, contacting rRNA.</text>
</comment>
<keyword evidence="7" id="KW-0255">Endonuclease</keyword>
<dbReference type="SUPFAM" id="SSF52540">
    <property type="entry name" value="P-loop containing nucleoside triphosphate hydrolases"/>
    <property type="match status" value="1"/>
</dbReference>
<dbReference type="SMART" id="SM00463">
    <property type="entry name" value="SMR"/>
    <property type="match status" value="1"/>
</dbReference>
<feature type="binding site" evidence="7">
    <location>
        <begin position="334"/>
        <end position="341"/>
    </location>
    <ligand>
        <name>ATP</name>
        <dbReference type="ChEBI" id="CHEBI:30616"/>
    </ligand>
</feature>
<dbReference type="EMBL" id="AP011803">
    <property type="protein sequence ID" value="BAL59853.1"/>
    <property type="molecule type" value="Genomic_DNA"/>
</dbReference>
<reference evidence="10" key="2">
    <citation type="journal article" date="2012" name="PLoS ONE">
        <title>A Deeply Branching Thermophilic Bacterium with an Ancient Acetyl-CoA Pathway Dominates a Subsurface Ecosystem.</title>
        <authorList>
            <person name="Takami H."/>
            <person name="Noguchi H."/>
            <person name="Takaki Y."/>
            <person name="Uchiyama I."/>
            <person name="Toyoda A."/>
            <person name="Nishi S."/>
            <person name="Chee G.-J."/>
            <person name="Arai W."/>
            <person name="Nunoura T."/>
            <person name="Itoh T."/>
            <person name="Hattori M."/>
            <person name="Takai K."/>
        </authorList>
    </citation>
    <scope>NUCLEOTIDE SEQUENCE</scope>
</reference>
<organism evidence="10">
    <name type="scientific">Acetithermum autotrophicum</name>
    <dbReference type="NCBI Taxonomy" id="1446466"/>
    <lineage>
        <taxon>Bacteria</taxon>
        <taxon>Candidatus Bipolaricaulota</taxon>
        <taxon>Candidatus Acetithermum</taxon>
    </lineage>
</organism>
<dbReference type="Gene3D" id="3.40.50.300">
    <property type="entry name" value="P-loop containing nucleotide triphosphate hydrolases"/>
    <property type="match status" value="1"/>
</dbReference>
<dbReference type="GO" id="GO:0019843">
    <property type="term" value="F:rRNA binding"/>
    <property type="evidence" value="ECO:0007669"/>
    <property type="project" value="UniProtKB-UniRule"/>
</dbReference>
<keyword evidence="7" id="KW-0540">Nuclease</keyword>
<comment type="function">
    <text evidence="7">Endonuclease that is involved in the suppression of homologous recombination and thus may have a key role in the control of bacterial genetic diversity.</text>
</comment>
<dbReference type="GO" id="GO:0016887">
    <property type="term" value="F:ATP hydrolysis activity"/>
    <property type="evidence" value="ECO:0007669"/>
    <property type="project" value="InterPro"/>
</dbReference>
<dbReference type="SUPFAM" id="SSF160443">
    <property type="entry name" value="SMR domain-like"/>
    <property type="match status" value="1"/>
</dbReference>
<dbReference type="EC" id="3.6.4.-" evidence="7"/>
<dbReference type="InterPro" id="IPR027417">
    <property type="entry name" value="P-loop_NTPase"/>
</dbReference>
<comment type="similarity">
    <text evidence="7">Belongs to the DNA mismatch repair MutS family. MutS2 subfamily.</text>
</comment>
<reference evidence="10" key="1">
    <citation type="journal article" date="2005" name="Environ. Microbiol.">
        <title>Genetic and functional properties of uncultivated thermophilic crenarchaeotes from a subsurface gold mine as revealed by analysis of genome fragments.</title>
        <authorList>
            <person name="Nunoura T."/>
            <person name="Hirayama H."/>
            <person name="Takami H."/>
            <person name="Oida H."/>
            <person name="Nishi S."/>
            <person name="Shimamura S."/>
            <person name="Suzuki Y."/>
            <person name="Inagaki F."/>
            <person name="Takai K."/>
            <person name="Nealson K.H."/>
            <person name="Horikoshi K."/>
        </authorList>
    </citation>
    <scope>NUCLEOTIDE SEQUENCE</scope>
</reference>
<dbReference type="GO" id="GO:0030983">
    <property type="term" value="F:mismatched DNA binding"/>
    <property type="evidence" value="ECO:0007669"/>
    <property type="project" value="InterPro"/>
</dbReference>
<keyword evidence="4 7" id="KW-0067">ATP-binding</keyword>
<dbReference type="GO" id="GO:0140664">
    <property type="term" value="F:ATP-dependent DNA damage sensor activity"/>
    <property type="evidence" value="ECO:0007669"/>
    <property type="project" value="InterPro"/>
</dbReference>
<keyword evidence="5 7" id="KW-0694">RNA-binding</keyword>
<dbReference type="InterPro" id="IPR036063">
    <property type="entry name" value="Smr_dom_sf"/>
</dbReference>
<dbReference type="InterPro" id="IPR036187">
    <property type="entry name" value="DNA_mismatch_repair_MutS_sf"/>
</dbReference>
<dbReference type="SMART" id="SM00533">
    <property type="entry name" value="MUTSd"/>
    <property type="match status" value="1"/>
</dbReference>
<sequence>MNVVTNAKTLKDLEYDKLKGILKSFACSPLGRELIENLRPSADIEYLQREFQRVEELRTALLETDLALGSFTDIRPLLRHAHQTTALSGEEFLALGQALGQIRRLRDRLLGQEDFSQLRELGERMHIFRELEENIARVFDEDGEVRPTASPRLRELTARKRILEERVQRHLQALIQSGQLAGVLQDSVITRRSGRFVIPIKSAARHELDAVVHDSSDSGQTLYVEPTSVVTENNEIRELDGEIRDEQLRILRELTQRLQAETRKIEETLKAVAYFDMLYAKAQFAIHLRCSRPRLTTNGELHLIEARHPLLDQTTVVPIELRLGEPFQGIVITGPNTGGKTVSLKTVGLLTLMAQSGIPIPAAPDSSIALFQKIFTDIGDEQSIHQNLSTFSAHMKNLVGVLREADSQTLVLIDELGAGTDPTEGAALGIAILQALLDSQAKVIVTTHFSAIKHFAYQHPKLKTCSVEFDTETLSPTYRIVEGVGASNAFIIAERLGLPASVIAAAKTHVTEGQVRVEDIIHKLQQERGELAQERARVRERAEEIERMQAEYAAKLSELRAKREAALTQELHDLEGLLKRARAELEQALHRAKHETDESRLRETLRELHERERQFADVGQRLRTESVDVPLKFEELREGMRVQFRGSKRAGVVRQIVSSERIEIEVGGLRIWAKLSDLAQSTLQSEGERHNVSVSVETASSSAPQLELNVRGMTVSEAIRELDLYLDRLVLAGLTRGYIVHGKGTGVLRREIRKHLATLPIVKSFDSAPPNQGGDGVTVVELSD</sequence>
<dbReference type="SUPFAM" id="SSF48334">
    <property type="entry name" value="DNA repair protein MutS, domain III"/>
    <property type="match status" value="1"/>
</dbReference>
<proteinExistence type="inferred from homology"/>
<dbReference type="InterPro" id="IPR045076">
    <property type="entry name" value="MutS"/>
</dbReference>
<dbReference type="Pfam" id="PF01713">
    <property type="entry name" value="Smr"/>
    <property type="match status" value="1"/>
</dbReference>
<keyword evidence="8" id="KW-0175">Coiled coil</keyword>
<feature type="coiled-coil region" evidence="8">
    <location>
        <begin position="244"/>
        <end position="271"/>
    </location>
</feature>
<feature type="coiled-coil region" evidence="8">
    <location>
        <begin position="517"/>
        <end position="611"/>
    </location>
</feature>
<dbReference type="GO" id="GO:0072344">
    <property type="term" value="P:rescue of stalled ribosome"/>
    <property type="evidence" value="ECO:0007669"/>
    <property type="project" value="UniProtKB-UniRule"/>
</dbReference>
<dbReference type="InterPro" id="IPR005747">
    <property type="entry name" value="MutS2"/>
</dbReference>
<dbReference type="GO" id="GO:0005524">
    <property type="term" value="F:ATP binding"/>
    <property type="evidence" value="ECO:0007669"/>
    <property type="project" value="UniProtKB-UniRule"/>
</dbReference>
<dbReference type="AlphaFoldDB" id="H5STJ8"/>
<dbReference type="FunFam" id="3.40.50.300:FF:000830">
    <property type="entry name" value="Endonuclease MutS2"/>
    <property type="match status" value="1"/>
</dbReference>
<dbReference type="PANTHER" id="PTHR48466">
    <property type="entry name" value="OS10G0509000 PROTEIN-RELATED"/>
    <property type="match status" value="1"/>
</dbReference>
<evidence type="ECO:0000259" key="9">
    <source>
        <dbReference type="PROSITE" id="PS50828"/>
    </source>
</evidence>
<dbReference type="Gene3D" id="3.30.1370.110">
    <property type="match status" value="1"/>
</dbReference>
<evidence type="ECO:0000256" key="4">
    <source>
        <dbReference type="ARBA" id="ARBA00022840"/>
    </source>
</evidence>
<dbReference type="PANTHER" id="PTHR48466:SF2">
    <property type="entry name" value="OS10G0509000 PROTEIN"/>
    <property type="match status" value="1"/>
</dbReference>
<keyword evidence="2 7" id="KW-0547">Nucleotide-binding</keyword>
<dbReference type="EC" id="3.1.-.-" evidence="7"/>
<gene>
    <name evidence="7" type="primary">mutS2</name>
    <name evidence="7" type="synonym">rqcU</name>
    <name evidence="10" type="ORF">HGMM_OP4C489</name>
</gene>
<dbReference type="HAMAP" id="MF_00092">
    <property type="entry name" value="MutS2"/>
    <property type="match status" value="1"/>
</dbReference>
<keyword evidence="1 7" id="KW-0699">rRNA-binding</keyword>
<name>H5STJ8_ACEAU</name>
<evidence type="ECO:0000256" key="8">
    <source>
        <dbReference type="SAM" id="Coils"/>
    </source>
</evidence>
<dbReference type="GO" id="GO:0043023">
    <property type="term" value="F:ribosomal large subunit binding"/>
    <property type="evidence" value="ECO:0007669"/>
    <property type="project" value="UniProtKB-UniRule"/>
</dbReference>
<dbReference type="GO" id="GO:0045910">
    <property type="term" value="P:negative regulation of DNA recombination"/>
    <property type="evidence" value="ECO:0007669"/>
    <property type="project" value="InterPro"/>
</dbReference>
<evidence type="ECO:0000256" key="5">
    <source>
        <dbReference type="ARBA" id="ARBA00022884"/>
    </source>
</evidence>
<protein>
    <recommendedName>
        <fullName evidence="7">Endonuclease MutS2</fullName>
        <ecNumber evidence="7">3.1.-.-</ecNumber>
    </recommendedName>
    <alternativeName>
        <fullName evidence="7">Ribosome-associated protein quality control-upstream factor</fullName>
        <shortName evidence="7">RQC-upstream factor</shortName>
        <shortName evidence="7">RqcU</shortName>
        <ecNumber evidence="7">3.6.4.-</ecNumber>
    </alternativeName>
</protein>
<evidence type="ECO:0000256" key="2">
    <source>
        <dbReference type="ARBA" id="ARBA00022741"/>
    </source>
</evidence>
<feature type="domain" description="Smr" evidence="9">
    <location>
        <begin position="708"/>
        <end position="783"/>
    </location>
</feature>
<dbReference type="PROSITE" id="PS50828">
    <property type="entry name" value="SMR"/>
    <property type="match status" value="1"/>
</dbReference>
<dbReference type="SMART" id="SM00534">
    <property type="entry name" value="MUTSac"/>
    <property type="match status" value="1"/>
</dbReference>
<dbReference type="GO" id="GO:0006298">
    <property type="term" value="P:mismatch repair"/>
    <property type="evidence" value="ECO:0007669"/>
    <property type="project" value="InterPro"/>
</dbReference>
<dbReference type="InterPro" id="IPR002625">
    <property type="entry name" value="Smr_dom"/>
</dbReference>
<comment type="function">
    <text evidence="7">Acts as a ribosome collision sensor, splitting the ribosome into its 2 subunits. Detects stalled/collided 70S ribosomes which it binds and splits by an ATP-hydrolysis driven conformational change. Acts upstream of the ribosome quality control system (RQC), a ribosome-associated complex that mediates the extraction of incompletely synthesized nascent chains from stalled ribosomes and their subsequent degradation. Probably generates substrates for RQC.</text>
</comment>
<accession>H5STJ8</accession>
<dbReference type="PIRSF" id="PIRSF005814">
    <property type="entry name" value="MutS_YshD"/>
    <property type="match status" value="1"/>
</dbReference>
<dbReference type="PROSITE" id="PS00486">
    <property type="entry name" value="DNA_MISMATCH_REPAIR_2"/>
    <property type="match status" value="1"/>
</dbReference>
<evidence type="ECO:0000256" key="3">
    <source>
        <dbReference type="ARBA" id="ARBA00022801"/>
    </source>
</evidence>
<dbReference type="InterPro" id="IPR000432">
    <property type="entry name" value="DNA_mismatch_repair_MutS_C"/>
</dbReference>
<dbReference type="Pfam" id="PF00488">
    <property type="entry name" value="MutS_V"/>
    <property type="match status" value="1"/>
</dbReference>
<evidence type="ECO:0000313" key="10">
    <source>
        <dbReference type="EMBL" id="BAL59853.1"/>
    </source>
</evidence>
<dbReference type="InterPro" id="IPR007696">
    <property type="entry name" value="DNA_mismatch_repair_MutS_core"/>
</dbReference>
<keyword evidence="6 7" id="KW-0238">DNA-binding</keyword>
<keyword evidence="3 7" id="KW-0378">Hydrolase</keyword>
<dbReference type="NCBIfam" id="TIGR01069">
    <property type="entry name" value="mutS2"/>
    <property type="match status" value="1"/>
</dbReference>